<organism evidence="2 3">
    <name type="scientific">Kalmanozyma brasiliensis (strain GHG001)</name>
    <name type="common">Yeast</name>
    <name type="synonym">Pseudozyma brasiliensis</name>
    <dbReference type="NCBI Taxonomy" id="1365824"/>
    <lineage>
        <taxon>Eukaryota</taxon>
        <taxon>Fungi</taxon>
        <taxon>Dikarya</taxon>
        <taxon>Basidiomycota</taxon>
        <taxon>Ustilaginomycotina</taxon>
        <taxon>Ustilaginomycetes</taxon>
        <taxon>Ustilaginales</taxon>
        <taxon>Ustilaginaceae</taxon>
        <taxon>Kalmanozyma</taxon>
    </lineage>
</organism>
<dbReference type="eggNOG" id="ENOG502R33T">
    <property type="taxonomic scope" value="Eukaryota"/>
</dbReference>
<dbReference type="RefSeq" id="XP_016294605.1">
    <property type="nucleotide sequence ID" value="XM_016434115.1"/>
</dbReference>
<feature type="region of interest" description="Disordered" evidence="1">
    <location>
        <begin position="348"/>
        <end position="382"/>
    </location>
</feature>
<evidence type="ECO:0000256" key="1">
    <source>
        <dbReference type="SAM" id="MobiDB-lite"/>
    </source>
</evidence>
<dbReference type="AlphaFoldDB" id="V5EGF3"/>
<dbReference type="OrthoDB" id="2351920at2759"/>
<accession>V5EGF3</accession>
<protein>
    <submittedName>
        <fullName evidence="2">Uncharacterized protein</fullName>
    </submittedName>
</protein>
<feature type="compositionally biased region" description="Acidic residues" evidence="1">
    <location>
        <begin position="588"/>
        <end position="602"/>
    </location>
</feature>
<feature type="region of interest" description="Disordered" evidence="1">
    <location>
        <begin position="21"/>
        <end position="43"/>
    </location>
</feature>
<dbReference type="OMA" id="YPFGNLF"/>
<evidence type="ECO:0000313" key="3">
    <source>
        <dbReference type="Proteomes" id="UP000019377"/>
    </source>
</evidence>
<reference evidence="3" key="1">
    <citation type="journal article" date="2013" name="Genome Announc.">
        <title>Draft genome sequence of Pseudozyma brasiliensis sp. nov. strain GHG001, a high producer of endo-1,4-xylanase isolated from an insect pest of sugarcane.</title>
        <authorList>
            <person name="Oliveira J.V.D.C."/>
            <person name="dos Santos R.A.C."/>
            <person name="Borges T.A."/>
            <person name="Riano-Pachon D.M."/>
            <person name="Goldman G.H."/>
        </authorList>
    </citation>
    <scope>NUCLEOTIDE SEQUENCE [LARGE SCALE GENOMIC DNA]</scope>
    <source>
        <strain evidence="3">GHG001</strain>
    </source>
</reference>
<proteinExistence type="predicted"/>
<feature type="compositionally biased region" description="Polar residues" evidence="1">
    <location>
        <begin position="409"/>
        <end position="418"/>
    </location>
</feature>
<feature type="compositionally biased region" description="Basic and acidic residues" evidence="1">
    <location>
        <begin position="636"/>
        <end position="646"/>
    </location>
</feature>
<evidence type="ECO:0000313" key="2">
    <source>
        <dbReference type="EMBL" id="EST09616.1"/>
    </source>
</evidence>
<feature type="region of interest" description="Disordered" evidence="1">
    <location>
        <begin position="407"/>
        <end position="446"/>
    </location>
</feature>
<feature type="compositionally biased region" description="Basic and acidic residues" evidence="1">
    <location>
        <begin position="612"/>
        <end position="625"/>
    </location>
</feature>
<keyword evidence="3" id="KW-1185">Reference proteome</keyword>
<feature type="compositionally biased region" description="Acidic residues" evidence="1">
    <location>
        <begin position="626"/>
        <end position="635"/>
    </location>
</feature>
<feature type="compositionally biased region" description="Low complexity" evidence="1">
    <location>
        <begin position="21"/>
        <end position="38"/>
    </location>
</feature>
<feature type="region of interest" description="Disordered" evidence="1">
    <location>
        <begin position="552"/>
        <end position="673"/>
    </location>
</feature>
<gene>
    <name evidence="2" type="ORF">PSEUBRA_SCAF10g05545</name>
</gene>
<dbReference type="GeneID" id="27416711"/>
<sequence>MASDVFYNRVPYTQRRAAPHDLLASSSSHASTSSLPTSVGTSRSAGTLTFPPLHLDPTYPADANPAANAPAFVLGSTFYHHPSLNALVSHHLVDASATTASAPQITLLNTNRDDDDSEADEHDAAASGVPRPKITSEFVSLNEDLVPASLDMQGDMLPADVHPSYPFGNLFGPLGGAIAADSAIVGGTHTVGSSLGDSTAGLDFGGGLEGFIRLGSSSHGRRSAVSNSGNAFINKASRSKLVGSSSTGAQDAQTAAAAKKLDLSPSLLFRTNTATVLAPPEWPFRRHGPGNTSYAALLRPSSNVFGSGPASQALAATLGGLPASAKILKEVWSDLALEELVPTDVGDTSAVRHLDPASPEADTVEGEKRGQKRARTDPETDAHFAKRIASIEADPLDLLGPVSREIRGQASQPWGTATRQQARESRPRRRRRAYSAQSDDSAVEAEHEPDIFAQRDLVRYSFALPPAKFGWTESPDDTEAEGEGTTHVKEDGIGWSTAKRVFVGEERDRLLPEVASRGTGAGVEAYKVSGWRANAGVLPRGAWRWGNGMAEEAGEESFVTEGEASTSRGTDRPPPQQEREVSDSEGGYADEGEWGQGAEDEELQRALLLQYQRERADGQAERASEGLDEDEDVVHEDEAQVEHDLDGQYTEEEDVVVDDDEDVESFGEDEDTA</sequence>
<dbReference type="Proteomes" id="UP000019377">
    <property type="component" value="Unassembled WGS sequence"/>
</dbReference>
<dbReference type="HOGENOM" id="CLU_366899_0_0_1"/>
<feature type="compositionally biased region" description="Basic and acidic residues" evidence="1">
    <location>
        <begin position="365"/>
        <end position="382"/>
    </location>
</feature>
<name>V5EGF3_KALBG</name>
<dbReference type="EMBL" id="KI545852">
    <property type="protein sequence ID" value="EST09616.1"/>
    <property type="molecule type" value="Genomic_DNA"/>
</dbReference>
<feature type="region of interest" description="Disordered" evidence="1">
    <location>
        <begin position="109"/>
        <end position="131"/>
    </location>
</feature>
<feature type="compositionally biased region" description="Acidic residues" evidence="1">
    <location>
        <begin position="649"/>
        <end position="673"/>
    </location>
</feature>